<dbReference type="RefSeq" id="WP_068624916.1">
    <property type="nucleotide sequence ID" value="NZ_FJNB01000034.1"/>
</dbReference>
<evidence type="ECO:0000313" key="2">
    <source>
        <dbReference type="EMBL" id="SEJ94106.1"/>
    </source>
</evidence>
<dbReference type="SFLD" id="SFLDS00003">
    <property type="entry name" value="Haloacid_Dehalogenase"/>
    <property type="match status" value="1"/>
</dbReference>
<reference evidence="1 3" key="1">
    <citation type="submission" date="2016-02" db="EMBL/GenBank/DDBJ databases">
        <authorList>
            <person name="Wen L."/>
            <person name="He K."/>
            <person name="Yang H."/>
        </authorList>
    </citation>
    <scope>NUCLEOTIDE SEQUENCE [LARGE SCALE GENOMIC DNA]</scope>
    <source>
        <strain evidence="1">Trichococcus_R210</strain>
    </source>
</reference>
<dbReference type="GO" id="GO:0005829">
    <property type="term" value="C:cytosol"/>
    <property type="evidence" value="ECO:0007669"/>
    <property type="project" value="TreeGrafter"/>
</dbReference>
<gene>
    <name evidence="2" type="ORF">SAMN05216375_1436</name>
    <name evidence="1" type="ORF">TR210_2898</name>
</gene>
<dbReference type="InterPro" id="IPR036412">
    <property type="entry name" value="HAD-like_sf"/>
</dbReference>
<dbReference type="Gene3D" id="3.40.50.1000">
    <property type="entry name" value="HAD superfamily/HAD-like"/>
    <property type="match status" value="1"/>
</dbReference>
<evidence type="ECO:0000313" key="1">
    <source>
        <dbReference type="EMBL" id="CZR10286.1"/>
    </source>
</evidence>
<protein>
    <submittedName>
        <fullName evidence="1">Cof protein</fullName>
    </submittedName>
</protein>
<dbReference type="InterPro" id="IPR000150">
    <property type="entry name" value="Cof"/>
</dbReference>
<dbReference type="InterPro" id="IPR006379">
    <property type="entry name" value="HAD-SF_hydro_IIB"/>
</dbReference>
<proteinExistence type="predicted"/>
<dbReference type="GO" id="GO:0016791">
    <property type="term" value="F:phosphatase activity"/>
    <property type="evidence" value="ECO:0007669"/>
    <property type="project" value="TreeGrafter"/>
</dbReference>
<dbReference type="STRING" id="640938.TR210_2898"/>
<accession>A0A143ZAE5</accession>
<dbReference type="EMBL" id="FNYT01000043">
    <property type="protein sequence ID" value="SEJ94106.1"/>
    <property type="molecule type" value="Genomic_DNA"/>
</dbReference>
<evidence type="ECO:0000313" key="3">
    <source>
        <dbReference type="Proteomes" id="UP000076878"/>
    </source>
</evidence>
<dbReference type="NCBIfam" id="TIGR01484">
    <property type="entry name" value="HAD-SF-IIB"/>
    <property type="match status" value="1"/>
</dbReference>
<evidence type="ECO:0000313" key="4">
    <source>
        <dbReference type="Proteomes" id="UP000199280"/>
    </source>
</evidence>
<dbReference type="InterPro" id="IPR023214">
    <property type="entry name" value="HAD_sf"/>
</dbReference>
<dbReference type="PANTHER" id="PTHR10000:SF8">
    <property type="entry name" value="HAD SUPERFAMILY HYDROLASE-LIKE, TYPE 3"/>
    <property type="match status" value="1"/>
</dbReference>
<keyword evidence="4" id="KW-1185">Reference proteome</keyword>
<dbReference type="SUPFAM" id="SSF56784">
    <property type="entry name" value="HAD-like"/>
    <property type="match status" value="1"/>
</dbReference>
<sequence length="296" mass="33074">MPIKAIVCDMDGTLLTADHDISPKTLELLLSLQQKGITLVLASGRSYLRLMPDALKLKMDFHQGYLIDVNGSSIYDFSSQSRERLGVMDSEDIQKVTSAFRSFNVEMQFSQDAGLYTYLPDSLYTLKKKIRGEMRLPDDYPWASGMYGWLCDMRDGYPEQKLILDLKEAPAFCNKISISQDPHFMEAVTQSLPHLGLHDDYELVFSDERKLEITKKGISKGNALDTLLEKLGVSNEEVAVFGDSENDISMLAGRPYSFAMDNALPNAKSAAKYATPSNDDEGVYHGLKQLMAEGLL</sequence>
<dbReference type="Pfam" id="PF08282">
    <property type="entry name" value="Hydrolase_3"/>
    <property type="match status" value="1"/>
</dbReference>
<dbReference type="Gene3D" id="3.30.1240.10">
    <property type="match status" value="1"/>
</dbReference>
<organism evidence="1 3">
    <name type="scientific">Trichococcus ilyis</name>
    <dbReference type="NCBI Taxonomy" id="640938"/>
    <lineage>
        <taxon>Bacteria</taxon>
        <taxon>Bacillati</taxon>
        <taxon>Bacillota</taxon>
        <taxon>Bacilli</taxon>
        <taxon>Lactobacillales</taxon>
        <taxon>Carnobacteriaceae</taxon>
        <taxon>Trichococcus</taxon>
    </lineage>
</organism>
<dbReference type="PROSITE" id="PS01228">
    <property type="entry name" value="COF_1"/>
    <property type="match status" value="1"/>
</dbReference>
<dbReference type="NCBIfam" id="TIGR00099">
    <property type="entry name" value="Cof-subfamily"/>
    <property type="match status" value="1"/>
</dbReference>
<dbReference type="SFLD" id="SFLDG01140">
    <property type="entry name" value="C2.B:_Phosphomannomutase_and_P"/>
    <property type="match status" value="1"/>
</dbReference>
<dbReference type="Proteomes" id="UP000199280">
    <property type="component" value="Unassembled WGS sequence"/>
</dbReference>
<dbReference type="CDD" id="cd07516">
    <property type="entry name" value="HAD_Pase"/>
    <property type="match status" value="1"/>
</dbReference>
<reference evidence="2 4" key="2">
    <citation type="submission" date="2016-10" db="EMBL/GenBank/DDBJ databases">
        <authorList>
            <person name="Varghese N."/>
            <person name="Submissions S."/>
        </authorList>
    </citation>
    <scope>NUCLEOTIDE SEQUENCE [LARGE SCALE GENOMIC DNA]</scope>
    <source>
        <strain evidence="2 4">DSM 22150</strain>
    </source>
</reference>
<dbReference type="GO" id="GO:0000287">
    <property type="term" value="F:magnesium ion binding"/>
    <property type="evidence" value="ECO:0007669"/>
    <property type="project" value="TreeGrafter"/>
</dbReference>
<dbReference type="AlphaFoldDB" id="A0A143ZAE5"/>
<dbReference type="Proteomes" id="UP000076878">
    <property type="component" value="Unassembled WGS sequence"/>
</dbReference>
<dbReference type="PANTHER" id="PTHR10000">
    <property type="entry name" value="PHOSPHOSERINE PHOSPHATASE"/>
    <property type="match status" value="1"/>
</dbReference>
<dbReference type="OrthoDB" id="9790031at2"/>
<name>A0A143ZAE5_9LACT</name>
<dbReference type="EMBL" id="FJNB01000034">
    <property type="protein sequence ID" value="CZR10286.1"/>
    <property type="molecule type" value="Genomic_DNA"/>
</dbReference>